<dbReference type="AlphaFoldDB" id="A0A2P4X9B3"/>
<reference evidence="1 2" key="1">
    <citation type="journal article" date="2017" name="Genome Biol. Evol.">
        <title>Phytophthora megakarya and P. palmivora, closely related causal agents of cacao black pod rot, underwent increases in genome sizes and gene numbers by different mechanisms.</title>
        <authorList>
            <person name="Ali S.S."/>
            <person name="Shao J."/>
            <person name="Lary D.J."/>
            <person name="Kronmiller B."/>
            <person name="Shen D."/>
            <person name="Strem M.D."/>
            <person name="Amoako-Attah I."/>
            <person name="Akrofi A.Y."/>
            <person name="Begoude B.A."/>
            <person name="Ten Hoopen G.M."/>
            <person name="Coulibaly K."/>
            <person name="Kebe B.I."/>
            <person name="Melnick R.L."/>
            <person name="Guiltinan M.J."/>
            <person name="Tyler B.M."/>
            <person name="Meinhardt L.W."/>
            <person name="Bailey B.A."/>
        </authorList>
    </citation>
    <scope>NUCLEOTIDE SEQUENCE [LARGE SCALE GENOMIC DNA]</scope>
    <source>
        <strain evidence="2">sbr112.9</strain>
    </source>
</reference>
<comment type="caution">
    <text evidence="1">The sequence shown here is derived from an EMBL/GenBank/DDBJ whole genome shotgun (WGS) entry which is preliminary data.</text>
</comment>
<organism evidence="1 2">
    <name type="scientific">Phytophthora palmivora</name>
    <dbReference type="NCBI Taxonomy" id="4796"/>
    <lineage>
        <taxon>Eukaryota</taxon>
        <taxon>Sar</taxon>
        <taxon>Stramenopiles</taxon>
        <taxon>Oomycota</taxon>
        <taxon>Peronosporomycetes</taxon>
        <taxon>Peronosporales</taxon>
        <taxon>Peronosporaceae</taxon>
        <taxon>Phytophthora</taxon>
    </lineage>
</organism>
<name>A0A2P4X9B3_9STRA</name>
<gene>
    <name evidence="1" type="ORF">PHPALM_28754</name>
</gene>
<evidence type="ECO:0008006" key="3">
    <source>
        <dbReference type="Google" id="ProtNLM"/>
    </source>
</evidence>
<dbReference type="OrthoDB" id="90564at2759"/>
<evidence type="ECO:0000313" key="1">
    <source>
        <dbReference type="EMBL" id="POM62126.1"/>
    </source>
</evidence>
<proteinExistence type="predicted"/>
<keyword evidence="2" id="KW-1185">Reference proteome</keyword>
<dbReference type="EMBL" id="NCKW01015653">
    <property type="protein sequence ID" value="POM62126.1"/>
    <property type="molecule type" value="Genomic_DNA"/>
</dbReference>
<dbReference type="Proteomes" id="UP000237271">
    <property type="component" value="Unassembled WGS sequence"/>
</dbReference>
<dbReference type="InterPro" id="IPR043502">
    <property type="entry name" value="DNA/RNA_pol_sf"/>
</dbReference>
<evidence type="ECO:0000313" key="2">
    <source>
        <dbReference type="Proteomes" id="UP000237271"/>
    </source>
</evidence>
<protein>
    <recommendedName>
        <fullName evidence="3">Reverse transcriptase</fullName>
    </recommendedName>
</protein>
<dbReference type="Gene3D" id="3.10.10.10">
    <property type="entry name" value="HIV Type 1 Reverse Transcriptase, subunit A, domain 1"/>
    <property type="match status" value="1"/>
</dbReference>
<accession>A0A2P4X9B3</accession>
<dbReference type="SUPFAM" id="SSF56672">
    <property type="entry name" value="DNA/RNA polymerases"/>
    <property type="match status" value="1"/>
</dbReference>
<sequence length="59" mass="6856">MDLMSACYQMRMREEDIKFTAFQAPNGLWKYLVLPMGVCNNAQAPVEDLPRLEEHQIVL</sequence>